<dbReference type="Gene3D" id="2.40.110.10">
    <property type="entry name" value="Butyryl-CoA Dehydrogenase, subunit A, domain 2"/>
    <property type="match status" value="1"/>
</dbReference>
<evidence type="ECO:0000259" key="9">
    <source>
        <dbReference type="Pfam" id="PF02771"/>
    </source>
</evidence>
<evidence type="ECO:0000313" key="11">
    <source>
        <dbReference type="Proteomes" id="UP000178046"/>
    </source>
</evidence>
<name>A0A1F5X4R1_9BACT</name>
<dbReference type="InterPro" id="IPR009075">
    <property type="entry name" value="AcylCo_DH/oxidase_C"/>
</dbReference>
<comment type="caution">
    <text evidence="10">The sequence shown here is derived from an EMBL/GenBank/DDBJ whole genome shotgun (WGS) entry which is preliminary data.</text>
</comment>
<dbReference type="InterPro" id="IPR046373">
    <property type="entry name" value="Acyl-CoA_Oxase/DH_mid-dom_sf"/>
</dbReference>
<comment type="cofactor">
    <cofactor evidence="1 6">
        <name>FAD</name>
        <dbReference type="ChEBI" id="CHEBI:57692"/>
    </cofactor>
</comment>
<dbReference type="Pfam" id="PF02770">
    <property type="entry name" value="Acyl-CoA_dh_M"/>
    <property type="match status" value="1"/>
</dbReference>
<dbReference type="FunFam" id="2.40.110.10:FF:000001">
    <property type="entry name" value="Acyl-CoA dehydrogenase, mitochondrial"/>
    <property type="match status" value="1"/>
</dbReference>
<dbReference type="Pfam" id="PF02771">
    <property type="entry name" value="Acyl-CoA_dh_N"/>
    <property type="match status" value="1"/>
</dbReference>
<dbReference type="InterPro" id="IPR009100">
    <property type="entry name" value="AcylCoA_DH/oxidase_NM_dom_sf"/>
</dbReference>
<dbReference type="Proteomes" id="UP000178046">
    <property type="component" value="Unassembled WGS sequence"/>
</dbReference>
<dbReference type="FunFam" id="1.20.140.10:FF:000004">
    <property type="entry name" value="Acyl-CoA dehydrogenase FadE25"/>
    <property type="match status" value="1"/>
</dbReference>
<dbReference type="Gene3D" id="1.20.140.10">
    <property type="entry name" value="Butyryl-CoA Dehydrogenase, subunit A, domain 3"/>
    <property type="match status" value="1"/>
</dbReference>
<feature type="domain" description="Acyl-CoA dehydrogenase/oxidase N-terminal" evidence="9">
    <location>
        <begin position="8"/>
        <end position="117"/>
    </location>
</feature>
<gene>
    <name evidence="10" type="ORF">A2924_01600</name>
</gene>
<dbReference type="GO" id="GO:0003995">
    <property type="term" value="F:acyl-CoA dehydrogenase activity"/>
    <property type="evidence" value="ECO:0007669"/>
    <property type="project" value="InterPro"/>
</dbReference>
<sequence>MNLEPTKIQNEIRDLVRKIAEDKLRPLVRRFDIEAEYPLEFMKLLGTLNFLGVYIPEEFGGLNEGTVAMVLIMEEIAKVCPGTATSFGANALGTYPILFSGTDEQKKKYLPKVASGEFLAAFGLTEPGSGSDAMAMTTRAVLDGNEYILNGQKQFITSAGRADFYSIFARTKAREAEGGLSRGISCFIVEKNTPGLSFGKKEEKMGLHCSETRAIFFDNCRVPKENLIGGKEGRGVGTLLNTLHHSRIVISGQGLGLAQGARTIAFDYAKKREQFGRPISENQAISHKLANMEVQIEAARCLIYRAAWYADNKYPKDQISKFGAMAKLFSSEMAFDVANKALQVCGGIGYMRDFMMEKYVRDARVMTLYEGTSEMMLEEIFHILLKESNRGK</sequence>
<dbReference type="FunFam" id="1.10.540.10:FF:000002">
    <property type="entry name" value="Acyl-CoA dehydrogenase FadE19"/>
    <property type="match status" value="1"/>
</dbReference>
<dbReference type="SUPFAM" id="SSF56645">
    <property type="entry name" value="Acyl-CoA dehydrogenase NM domain-like"/>
    <property type="match status" value="1"/>
</dbReference>
<reference evidence="10 11" key="1">
    <citation type="journal article" date="2016" name="Nat. Commun.">
        <title>Thousands of microbial genomes shed light on interconnected biogeochemical processes in an aquifer system.</title>
        <authorList>
            <person name="Anantharaman K."/>
            <person name="Brown C.T."/>
            <person name="Hug L.A."/>
            <person name="Sharon I."/>
            <person name="Castelle C.J."/>
            <person name="Probst A.J."/>
            <person name="Thomas B.C."/>
            <person name="Singh A."/>
            <person name="Wilkins M.J."/>
            <person name="Karaoz U."/>
            <person name="Brodie E.L."/>
            <person name="Williams K.H."/>
            <person name="Hubbard S.S."/>
            <person name="Banfield J.F."/>
        </authorList>
    </citation>
    <scope>NUCLEOTIDE SEQUENCE [LARGE SCALE GENOMIC DNA]</scope>
</reference>
<dbReference type="EMBL" id="MFIA01000012">
    <property type="protein sequence ID" value="OGF82888.1"/>
    <property type="molecule type" value="Genomic_DNA"/>
</dbReference>
<dbReference type="InterPro" id="IPR006089">
    <property type="entry name" value="Acyl-CoA_DH_CS"/>
</dbReference>
<comment type="similarity">
    <text evidence="2 6">Belongs to the acyl-CoA dehydrogenase family.</text>
</comment>
<evidence type="ECO:0000259" key="7">
    <source>
        <dbReference type="Pfam" id="PF00441"/>
    </source>
</evidence>
<dbReference type="SUPFAM" id="SSF47203">
    <property type="entry name" value="Acyl-CoA dehydrogenase C-terminal domain-like"/>
    <property type="match status" value="1"/>
</dbReference>
<dbReference type="PANTHER" id="PTHR43884:SF12">
    <property type="entry name" value="ISOVALERYL-COA DEHYDROGENASE, MITOCHONDRIAL-RELATED"/>
    <property type="match status" value="1"/>
</dbReference>
<dbReference type="InterPro" id="IPR006091">
    <property type="entry name" value="Acyl-CoA_Oxase/DH_mid-dom"/>
</dbReference>
<dbReference type="InterPro" id="IPR013786">
    <property type="entry name" value="AcylCoA_DH/ox_N"/>
</dbReference>
<organism evidence="10 11">
    <name type="scientific">Candidatus Giovannonibacteria bacterium RIFCSPLOWO2_01_FULL_44_16</name>
    <dbReference type="NCBI Taxonomy" id="1798348"/>
    <lineage>
        <taxon>Bacteria</taxon>
        <taxon>Candidatus Giovannoniibacteriota</taxon>
    </lineage>
</organism>
<dbReference type="PIRSF" id="PIRSF016578">
    <property type="entry name" value="HsaA"/>
    <property type="match status" value="1"/>
</dbReference>
<dbReference type="Pfam" id="PF00441">
    <property type="entry name" value="Acyl-CoA_dh_1"/>
    <property type="match status" value="1"/>
</dbReference>
<dbReference type="PANTHER" id="PTHR43884">
    <property type="entry name" value="ACYL-COA DEHYDROGENASE"/>
    <property type="match status" value="1"/>
</dbReference>
<feature type="domain" description="Acyl-CoA dehydrogenase/oxidase C-terminal" evidence="7">
    <location>
        <begin position="233"/>
        <end position="380"/>
    </location>
</feature>
<evidence type="ECO:0008006" key="12">
    <source>
        <dbReference type="Google" id="ProtNLM"/>
    </source>
</evidence>
<dbReference type="InterPro" id="IPR036250">
    <property type="entry name" value="AcylCo_DH-like_C"/>
</dbReference>
<keyword evidence="5 6" id="KW-0560">Oxidoreductase</keyword>
<dbReference type="Gene3D" id="1.10.540.10">
    <property type="entry name" value="Acyl-CoA dehydrogenase/oxidase, N-terminal domain"/>
    <property type="match status" value="1"/>
</dbReference>
<protein>
    <recommendedName>
        <fullName evidence="12">Acyl-CoA dehydrogenase</fullName>
    </recommendedName>
</protein>
<dbReference type="GO" id="GO:0050660">
    <property type="term" value="F:flavin adenine dinucleotide binding"/>
    <property type="evidence" value="ECO:0007669"/>
    <property type="project" value="InterPro"/>
</dbReference>
<evidence type="ECO:0000313" key="10">
    <source>
        <dbReference type="EMBL" id="OGF82888.1"/>
    </source>
</evidence>
<keyword evidence="3 6" id="KW-0285">Flavoprotein</keyword>
<evidence type="ECO:0000256" key="2">
    <source>
        <dbReference type="ARBA" id="ARBA00009347"/>
    </source>
</evidence>
<evidence type="ECO:0000259" key="8">
    <source>
        <dbReference type="Pfam" id="PF02770"/>
    </source>
</evidence>
<evidence type="ECO:0000256" key="6">
    <source>
        <dbReference type="RuleBase" id="RU362125"/>
    </source>
</evidence>
<feature type="domain" description="Acyl-CoA oxidase/dehydrogenase middle" evidence="8">
    <location>
        <begin position="121"/>
        <end position="220"/>
    </location>
</feature>
<proteinExistence type="inferred from homology"/>
<dbReference type="AlphaFoldDB" id="A0A1F5X4R1"/>
<dbReference type="PROSITE" id="PS00072">
    <property type="entry name" value="ACYL_COA_DH_1"/>
    <property type="match status" value="1"/>
</dbReference>
<keyword evidence="4 6" id="KW-0274">FAD</keyword>
<evidence type="ECO:0000256" key="1">
    <source>
        <dbReference type="ARBA" id="ARBA00001974"/>
    </source>
</evidence>
<dbReference type="InterPro" id="IPR037069">
    <property type="entry name" value="AcylCoA_DH/ox_N_sf"/>
</dbReference>
<evidence type="ECO:0000256" key="4">
    <source>
        <dbReference type="ARBA" id="ARBA00022827"/>
    </source>
</evidence>
<dbReference type="PROSITE" id="PS00073">
    <property type="entry name" value="ACYL_COA_DH_2"/>
    <property type="match status" value="1"/>
</dbReference>
<accession>A0A1F5X4R1</accession>
<evidence type="ECO:0000256" key="3">
    <source>
        <dbReference type="ARBA" id="ARBA00022630"/>
    </source>
</evidence>
<evidence type="ECO:0000256" key="5">
    <source>
        <dbReference type="ARBA" id="ARBA00023002"/>
    </source>
</evidence>